<accession>A0AAE1LI98</accession>
<evidence type="ECO:0000313" key="2">
    <source>
        <dbReference type="Proteomes" id="UP001219518"/>
    </source>
</evidence>
<protein>
    <submittedName>
        <fullName evidence="1">Uncharacterized protein</fullName>
    </submittedName>
</protein>
<name>A0AAE1LI98_9NEOP</name>
<reference evidence="1" key="1">
    <citation type="submission" date="2021-07" db="EMBL/GenBank/DDBJ databases">
        <authorList>
            <person name="Catto M.A."/>
            <person name="Jacobson A."/>
            <person name="Kennedy G."/>
            <person name="Labadie P."/>
            <person name="Hunt B.G."/>
            <person name="Srinivasan R."/>
        </authorList>
    </citation>
    <scope>NUCLEOTIDE SEQUENCE</scope>
    <source>
        <strain evidence="1">PL_HMW_Pooled</strain>
        <tissue evidence="1">Head</tissue>
    </source>
</reference>
<dbReference type="EMBL" id="JAHWGI010001033">
    <property type="protein sequence ID" value="KAK3921216.1"/>
    <property type="molecule type" value="Genomic_DNA"/>
</dbReference>
<evidence type="ECO:0000313" key="1">
    <source>
        <dbReference type="EMBL" id="KAK3921216.1"/>
    </source>
</evidence>
<reference evidence="1" key="2">
    <citation type="journal article" date="2023" name="BMC Genomics">
        <title>Pest status, molecular evolution, and epigenetic factors derived from the genome assembly of Frankliniella fusca, a thysanopteran phytovirus vector.</title>
        <authorList>
            <person name="Catto M.A."/>
            <person name="Labadie P.E."/>
            <person name="Jacobson A.L."/>
            <person name="Kennedy G.G."/>
            <person name="Srinivasan R."/>
            <person name="Hunt B.G."/>
        </authorList>
    </citation>
    <scope>NUCLEOTIDE SEQUENCE</scope>
    <source>
        <strain evidence="1">PL_HMW_Pooled</strain>
    </source>
</reference>
<proteinExistence type="predicted"/>
<organism evidence="1 2">
    <name type="scientific">Frankliniella fusca</name>
    <dbReference type="NCBI Taxonomy" id="407009"/>
    <lineage>
        <taxon>Eukaryota</taxon>
        <taxon>Metazoa</taxon>
        <taxon>Ecdysozoa</taxon>
        <taxon>Arthropoda</taxon>
        <taxon>Hexapoda</taxon>
        <taxon>Insecta</taxon>
        <taxon>Pterygota</taxon>
        <taxon>Neoptera</taxon>
        <taxon>Paraneoptera</taxon>
        <taxon>Thysanoptera</taxon>
        <taxon>Terebrantia</taxon>
        <taxon>Thripoidea</taxon>
        <taxon>Thripidae</taxon>
        <taxon>Frankliniella</taxon>
    </lineage>
</organism>
<dbReference type="AlphaFoldDB" id="A0AAE1LI98"/>
<comment type="caution">
    <text evidence="1">The sequence shown here is derived from an EMBL/GenBank/DDBJ whole genome shotgun (WGS) entry which is preliminary data.</text>
</comment>
<sequence length="120" mass="12400">MYSQWSVVEQMVVNTLHEQAWYASCDLGLRATVTGPRVTWAAMRGVPVGRTAGVNCLTAGDVLTDSSSAPLQFIGSSLSGVGRTRGRTLSCSGNSAGAIDRFPEKAGCGHARVGGDPSVG</sequence>
<keyword evidence="2" id="KW-1185">Reference proteome</keyword>
<gene>
    <name evidence="1" type="ORF">KUF71_010431</name>
</gene>
<dbReference type="Proteomes" id="UP001219518">
    <property type="component" value="Unassembled WGS sequence"/>
</dbReference>